<accession>A0ABS2CEE9</accession>
<name>A0ABS2CEE9_9NEIS</name>
<keyword evidence="2" id="KW-1185">Reference proteome</keyword>
<comment type="caution">
    <text evidence="1">The sequence shown here is derived from an EMBL/GenBank/DDBJ whole genome shotgun (WGS) entry which is preliminary data.</text>
</comment>
<sequence>MQLSSAASQKVGEFATLAPIGSLGTQHPLSLCSAVLASCGENFSHDAGYGVLP</sequence>
<dbReference type="Proteomes" id="UP001195660">
    <property type="component" value="Unassembled WGS sequence"/>
</dbReference>
<proteinExistence type="predicted"/>
<evidence type="ECO:0000313" key="1">
    <source>
        <dbReference type="EMBL" id="MBM5572524.1"/>
    </source>
</evidence>
<reference evidence="1 2" key="1">
    <citation type="submission" date="2019-11" db="EMBL/GenBank/DDBJ databases">
        <title>Novel Deefgea species.</title>
        <authorList>
            <person name="Han J.-H."/>
        </authorList>
    </citation>
    <scope>NUCLEOTIDE SEQUENCE [LARGE SCALE GENOMIC DNA]</scope>
    <source>
        <strain evidence="1 2">LMG 24817</strain>
    </source>
</reference>
<gene>
    <name evidence="1" type="ORF">GM173_13185</name>
</gene>
<organism evidence="1 2">
    <name type="scientific">Deefgea chitinilytica</name>
    <dbReference type="NCBI Taxonomy" id="570276"/>
    <lineage>
        <taxon>Bacteria</taxon>
        <taxon>Pseudomonadati</taxon>
        <taxon>Pseudomonadota</taxon>
        <taxon>Betaproteobacteria</taxon>
        <taxon>Neisseriales</taxon>
        <taxon>Chitinibacteraceae</taxon>
        <taxon>Deefgea</taxon>
    </lineage>
</organism>
<dbReference type="RefSeq" id="WP_203571855.1">
    <property type="nucleotide sequence ID" value="NZ_WOFE01000008.1"/>
</dbReference>
<protein>
    <submittedName>
        <fullName evidence="1">Uncharacterized protein</fullName>
    </submittedName>
</protein>
<dbReference type="EMBL" id="WOFE01000008">
    <property type="protein sequence ID" value="MBM5572524.1"/>
    <property type="molecule type" value="Genomic_DNA"/>
</dbReference>
<evidence type="ECO:0000313" key="2">
    <source>
        <dbReference type="Proteomes" id="UP001195660"/>
    </source>
</evidence>